<feature type="compositionally biased region" description="Pro residues" evidence="5">
    <location>
        <begin position="80"/>
        <end position="89"/>
    </location>
</feature>
<evidence type="ECO:0000256" key="2">
    <source>
        <dbReference type="ARBA" id="ARBA00023015"/>
    </source>
</evidence>
<dbReference type="Proteomes" id="UP000054498">
    <property type="component" value="Unassembled WGS sequence"/>
</dbReference>
<dbReference type="SMART" id="SM00993">
    <property type="entry name" value="YL1_C"/>
    <property type="match status" value="1"/>
</dbReference>
<dbReference type="GO" id="GO:0006338">
    <property type="term" value="P:chromatin remodeling"/>
    <property type="evidence" value="ECO:0007669"/>
    <property type="project" value="InterPro"/>
</dbReference>
<keyword evidence="8" id="KW-1185">Reference proteome</keyword>
<organism evidence="7 8">
    <name type="scientific">Monoraphidium neglectum</name>
    <dbReference type="NCBI Taxonomy" id="145388"/>
    <lineage>
        <taxon>Eukaryota</taxon>
        <taxon>Viridiplantae</taxon>
        <taxon>Chlorophyta</taxon>
        <taxon>core chlorophytes</taxon>
        <taxon>Chlorophyceae</taxon>
        <taxon>CS clade</taxon>
        <taxon>Sphaeropleales</taxon>
        <taxon>Selenastraceae</taxon>
        <taxon>Monoraphidium</taxon>
    </lineage>
</organism>
<dbReference type="InterPro" id="IPR013272">
    <property type="entry name" value="Vps72/YL1_C"/>
</dbReference>
<gene>
    <name evidence="7" type="ORF">MNEG_0411</name>
</gene>
<dbReference type="GeneID" id="25726529"/>
<dbReference type="STRING" id="145388.A0A0D2LML6"/>
<accession>A0A0D2LML6</accession>
<dbReference type="PANTHER" id="PTHR31200:SF1">
    <property type="entry name" value="INO80 COMPLEX SUBUNIT C"/>
    <property type="match status" value="1"/>
</dbReference>
<dbReference type="InterPro" id="IPR029525">
    <property type="entry name" value="INO80C/Ies6"/>
</dbReference>
<dbReference type="RefSeq" id="XP_013906568.1">
    <property type="nucleotide sequence ID" value="XM_014051114.1"/>
</dbReference>
<dbReference type="OrthoDB" id="49520at2759"/>
<reference evidence="7 8" key="1">
    <citation type="journal article" date="2013" name="BMC Genomics">
        <title>Reconstruction of the lipid metabolism for the microalga Monoraphidium neglectum from its genome sequence reveals characteristics suitable for biofuel production.</title>
        <authorList>
            <person name="Bogen C."/>
            <person name="Al-Dilaimi A."/>
            <person name="Albersmeier A."/>
            <person name="Wichmann J."/>
            <person name="Grundmann M."/>
            <person name="Rupp O."/>
            <person name="Lauersen K.J."/>
            <person name="Blifernez-Klassen O."/>
            <person name="Kalinowski J."/>
            <person name="Goesmann A."/>
            <person name="Mussgnug J.H."/>
            <person name="Kruse O."/>
        </authorList>
    </citation>
    <scope>NUCLEOTIDE SEQUENCE [LARGE SCALE GENOMIC DNA]</scope>
    <source>
        <strain evidence="7 8">SAG 48.87</strain>
    </source>
</reference>
<dbReference type="KEGG" id="mng:MNEG_0411"/>
<evidence type="ECO:0000313" key="8">
    <source>
        <dbReference type="Proteomes" id="UP000054498"/>
    </source>
</evidence>
<dbReference type="GO" id="GO:0031011">
    <property type="term" value="C:Ino80 complex"/>
    <property type="evidence" value="ECO:0007669"/>
    <property type="project" value="InterPro"/>
</dbReference>
<evidence type="ECO:0000256" key="3">
    <source>
        <dbReference type="ARBA" id="ARBA00023163"/>
    </source>
</evidence>
<protein>
    <recommendedName>
        <fullName evidence="6">Vps72/YL1 C-terminal domain-containing protein</fullName>
    </recommendedName>
</protein>
<dbReference type="AlphaFoldDB" id="A0A0D2LML6"/>
<evidence type="ECO:0000259" key="6">
    <source>
        <dbReference type="SMART" id="SM00993"/>
    </source>
</evidence>
<evidence type="ECO:0000313" key="7">
    <source>
        <dbReference type="EMBL" id="KIZ07549.1"/>
    </source>
</evidence>
<evidence type="ECO:0000256" key="1">
    <source>
        <dbReference type="ARBA" id="ARBA00004123"/>
    </source>
</evidence>
<proteinExistence type="predicted"/>
<dbReference type="Pfam" id="PF08265">
    <property type="entry name" value="YL1_C"/>
    <property type="match status" value="1"/>
</dbReference>
<comment type="subcellular location">
    <subcellularLocation>
        <location evidence="1">Nucleus</location>
    </subcellularLocation>
</comment>
<keyword evidence="4" id="KW-0539">Nucleus</keyword>
<keyword evidence="2" id="KW-0805">Transcription regulation</keyword>
<feature type="domain" description="Vps72/YL1 C-terminal" evidence="6">
    <location>
        <begin position="131"/>
        <end position="160"/>
    </location>
</feature>
<sequence length="182" mass="19538">MTGKRQRAGSSAPPSDDEGEGGSDRVRAGASASATPAPPGEPFAEEDWFLPLDPPFKLPPRDTRAADAGGGVRKRAGPGAPHPPGPRHPPPQKRWLRLRQMLQAEGYDELPASAPTYPNLEAPPSTYPPKRYCDLTGLEAPYSDPKTGLRYAGAQLFGYLRALPPDAVQARLALRRAEVVLK</sequence>
<dbReference type="EMBL" id="KK100251">
    <property type="protein sequence ID" value="KIZ07549.1"/>
    <property type="molecule type" value="Genomic_DNA"/>
</dbReference>
<feature type="region of interest" description="Disordered" evidence="5">
    <location>
        <begin position="1"/>
        <end position="92"/>
    </location>
</feature>
<name>A0A0D2LML6_9CHLO</name>
<evidence type="ECO:0000256" key="5">
    <source>
        <dbReference type="SAM" id="MobiDB-lite"/>
    </source>
</evidence>
<keyword evidence="3" id="KW-0804">Transcription</keyword>
<evidence type="ECO:0000256" key="4">
    <source>
        <dbReference type="ARBA" id="ARBA00023242"/>
    </source>
</evidence>
<dbReference type="PANTHER" id="PTHR31200">
    <property type="entry name" value="INO80 COMPLEX SUBUNIT C"/>
    <property type="match status" value="1"/>
</dbReference>